<name>X1DEL8_9ZZZZ</name>
<comment type="caution">
    <text evidence="1">The sequence shown here is derived from an EMBL/GenBank/DDBJ whole genome shotgun (WGS) entry which is preliminary data.</text>
</comment>
<sequence length="46" mass="5527">ISDRGWIEWLKKHNDFNELGIESKNRGLLLTTKNYQTLKKEHTNEQ</sequence>
<gene>
    <name evidence="1" type="ORF">S01H4_60903</name>
</gene>
<feature type="non-terminal residue" evidence="1">
    <location>
        <position position="1"/>
    </location>
</feature>
<protein>
    <submittedName>
        <fullName evidence="1">Uncharacterized protein</fullName>
    </submittedName>
</protein>
<reference evidence="1" key="1">
    <citation type="journal article" date="2014" name="Front. Microbiol.">
        <title>High frequency of phylogenetically diverse reductive dehalogenase-homologous genes in deep subseafloor sedimentary metagenomes.</title>
        <authorList>
            <person name="Kawai M."/>
            <person name="Futagami T."/>
            <person name="Toyoda A."/>
            <person name="Takaki Y."/>
            <person name="Nishi S."/>
            <person name="Hori S."/>
            <person name="Arai W."/>
            <person name="Tsubouchi T."/>
            <person name="Morono Y."/>
            <person name="Uchiyama I."/>
            <person name="Ito T."/>
            <person name="Fujiyama A."/>
            <person name="Inagaki F."/>
            <person name="Takami H."/>
        </authorList>
    </citation>
    <scope>NUCLEOTIDE SEQUENCE</scope>
    <source>
        <strain evidence="1">Expedition CK06-06</strain>
    </source>
</reference>
<accession>X1DEL8</accession>
<evidence type="ECO:0000313" key="1">
    <source>
        <dbReference type="EMBL" id="GAH06775.1"/>
    </source>
</evidence>
<dbReference type="EMBL" id="BART01036005">
    <property type="protein sequence ID" value="GAH06775.1"/>
    <property type="molecule type" value="Genomic_DNA"/>
</dbReference>
<organism evidence="1">
    <name type="scientific">marine sediment metagenome</name>
    <dbReference type="NCBI Taxonomy" id="412755"/>
    <lineage>
        <taxon>unclassified sequences</taxon>
        <taxon>metagenomes</taxon>
        <taxon>ecological metagenomes</taxon>
    </lineage>
</organism>
<proteinExistence type="predicted"/>
<dbReference type="AlphaFoldDB" id="X1DEL8"/>